<dbReference type="Proteomes" id="UP000694546">
    <property type="component" value="Chromosome 9"/>
</dbReference>
<reference evidence="2" key="2">
    <citation type="submission" date="2025-09" db="UniProtKB">
        <authorList>
            <consortium name="Ensembl"/>
        </authorList>
    </citation>
    <scope>IDENTIFICATION</scope>
</reference>
<feature type="compositionally biased region" description="Polar residues" evidence="1">
    <location>
        <begin position="199"/>
        <end position="209"/>
    </location>
</feature>
<feature type="region of interest" description="Disordered" evidence="1">
    <location>
        <begin position="199"/>
        <end position="218"/>
    </location>
</feature>
<evidence type="ECO:0000256" key="1">
    <source>
        <dbReference type="SAM" id="MobiDB-lite"/>
    </source>
</evidence>
<organism evidence="2 3">
    <name type="scientific">Gadus morhua</name>
    <name type="common">Atlantic cod</name>
    <dbReference type="NCBI Taxonomy" id="8049"/>
    <lineage>
        <taxon>Eukaryota</taxon>
        <taxon>Metazoa</taxon>
        <taxon>Chordata</taxon>
        <taxon>Craniata</taxon>
        <taxon>Vertebrata</taxon>
        <taxon>Euteleostomi</taxon>
        <taxon>Actinopterygii</taxon>
        <taxon>Neopterygii</taxon>
        <taxon>Teleostei</taxon>
        <taxon>Neoteleostei</taxon>
        <taxon>Acanthomorphata</taxon>
        <taxon>Zeiogadaria</taxon>
        <taxon>Gadariae</taxon>
        <taxon>Gadiformes</taxon>
        <taxon>Gadoidei</taxon>
        <taxon>Gadidae</taxon>
        <taxon>Gadus</taxon>
    </lineage>
</organism>
<feature type="compositionally biased region" description="Basic and acidic residues" evidence="1">
    <location>
        <begin position="81"/>
        <end position="91"/>
    </location>
</feature>
<feature type="region of interest" description="Disordered" evidence="1">
    <location>
        <begin position="1"/>
        <end position="56"/>
    </location>
</feature>
<dbReference type="InterPro" id="IPR053072">
    <property type="entry name" value="BEN_domain_protein_7"/>
</dbReference>
<evidence type="ECO:0000313" key="2">
    <source>
        <dbReference type="Ensembl" id="ENSGMOP00000056945.1"/>
    </source>
</evidence>
<feature type="compositionally biased region" description="Low complexity" evidence="1">
    <location>
        <begin position="119"/>
        <end position="130"/>
    </location>
</feature>
<evidence type="ECO:0000313" key="3">
    <source>
        <dbReference type="Proteomes" id="UP000694546"/>
    </source>
</evidence>
<dbReference type="PANTHER" id="PTHR35068">
    <property type="entry name" value="BEN DOMAIN-CONTAINING PROTEIN 7"/>
    <property type="match status" value="1"/>
</dbReference>
<dbReference type="PANTHER" id="PTHR35068:SF1">
    <property type="entry name" value="BEN DOMAIN-CONTAINING PROTEIN 7"/>
    <property type="match status" value="1"/>
</dbReference>
<name>A0A8C5C8D5_GADMO</name>
<reference evidence="2" key="1">
    <citation type="submission" date="2025-08" db="UniProtKB">
        <authorList>
            <consortium name="Ensembl"/>
        </authorList>
    </citation>
    <scope>IDENTIFICATION</scope>
</reference>
<accession>A0A8C5C8D5</accession>
<sequence length="311" mass="34341">MEFGERKRRRKSQSFKVVTDEDVDQPLVNSSCTDANEESKDCPVDEAEDEEEPGTEIKRQITGMMRLLSDKTSRVYQRTGAKGDDLKKDPQDYGPSWVQPPATLPHLPENHNWTHAAEPEPSSSCPIPIANGQRYTHETTCSTAPRIRNQPKDEANDKAPPSSPEGPCCMHSCQGTLQAILQELRSMRRLMQTQQASLVKQDQTASPQPTYLVPGPAPLHRARKRRPVFKMTPLNVSGRRASVSTPGSPSCVSLMPPITSLQSRDCDGFKKGSSGHTEEIELAVQNISMAANNQHTPLLSEAGEPQPKEVL</sequence>
<feature type="compositionally biased region" description="Acidic residues" evidence="1">
    <location>
        <begin position="44"/>
        <end position="54"/>
    </location>
</feature>
<proteinExistence type="predicted"/>
<keyword evidence="3" id="KW-1185">Reference proteome</keyword>
<protein>
    <submittedName>
        <fullName evidence="2">Uncharacterized protein</fullName>
    </submittedName>
</protein>
<dbReference type="AlphaFoldDB" id="A0A8C5C8D5"/>
<dbReference type="Ensembl" id="ENSGMOT00000056955.1">
    <property type="protein sequence ID" value="ENSGMOP00000056945.1"/>
    <property type="gene ID" value="ENSGMOG00000012213.2"/>
</dbReference>
<feature type="compositionally biased region" description="Basic residues" evidence="1">
    <location>
        <begin position="1"/>
        <end position="13"/>
    </location>
</feature>
<dbReference type="GO" id="GO:0003677">
    <property type="term" value="F:DNA binding"/>
    <property type="evidence" value="ECO:0007669"/>
    <property type="project" value="InterPro"/>
</dbReference>
<dbReference type="GeneTree" id="ENSGT00940000163804"/>
<feature type="region of interest" description="Disordered" evidence="1">
    <location>
        <begin position="70"/>
        <end position="167"/>
    </location>
</feature>